<organism evidence="1 2">
    <name type="scientific">Phaeosphaeria nodorum (strain SN15 / ATCC MYA-4574 / FGSC 10173)</name>
    <name type="common">Glume blotch fungus</name>
    <name type="synonym">Parastagonospora nodorum</name>
    <dbReference type="NCBI Taxonomy" id="321614"/>
    <lineage>
        <taxon>Eukaryota</taxon>
        <taxon>Fungi</taxon>
        <taxon>Dikarya</taxon>
        <taxon>Ascomycota</taxon>
        <taxon>Pezizomycotina</taxon>
        <taxon>Dothideomycetes</taxon>
        <taxon>Pleosporomycetidae</taxon>
        <taxon>Pleosporales</taxon>
        <taxon>Pleosporineae</taxon>
        <taxon>Phaeosphaeriaceae</taxon>
        <taxon>Parastagonospora</taxon>
    </lineage>
</organism>
<sequence>MPPFLPRRLLQEDQVSSLSRIRHLMHSPGRIASPRSVALEGSLLNTNTYLRRPVHLYSRIRWEAEGTTVFIPQRSSHCNTPPHLALNTSIMNFTIHVVWPSTEVV</sequence>
<dbReference type="Proteomes" id="UP000663193">
    <property type="component" value="Chromosome 16"/>
</dbReference>
<protein>
    <submittedName>
        <fullName evidence="1">Uncharacterized protein</fullName>
    </submittedName>
</protein>
<dbReference type="AlphaFoldDB" id="A0A7U2FEQ9"/>
<accession>A0A7U2FEQ9</accession>
<gene>
    <name evidence="1" type="ORF">JI435_420470</name>
</gene>
<keyword evidence="2" id="KW-1185">Reference proteome</keyword>
<evidence type="ECO:0000313" key="2">
    <source>
        <dbReference type="Proteomes" id="UP000663193"/>
    </source>
</evidence>
<reference evidence="2" key="1">
    <citation type="journal article" date="2021" name="BMC Genomics">
        <title>Chromosome-level genome assembly and manually-curated proteome of model necrotroph Parastagonospora nodorum Sn15 reveals a genome-wide trove of candidate effector homologs, and redundancy of virulence-related functions within an accessory chromosome.</title>
        <authorList>
            <person name="Bertazzoni S."/>
            <person name="Jones D.A.B."/>
            <person name="Phan H.T."/>
            <person name="Tan K.-C."/>
            <person name="Hane J.K."/>
        </authorList>
    </citation>
    <scope>NUCLEOTIDE SEQUENCE [LARGE SCALE GENOMIC DNA]</scope>
    <source>
        <strain evidence="2">SN15 / ATCC MYA-4574 / FGSC 10173)</strain>
    </source>
</reference>
<name>A0A7U2FEQ9_PHANO</name>
<dbReference type="VEuPathDB" id="FungiDB:JI435_420470"/>
<dbReference type="EMBL" id="CP069038">
    <property type="protein sequence ID" value="QRD03916.1"/>
    <property type="molecule type" value="Genomic_DNA"/>
</dbReference>
<evidence type="ECO:0000313" key="1">
    <source>
        <dbReference type="EMBL" id="QRD03916.1"/>
    </source>
</evidence>
<proteinExistence type="predicted"/>